<dbReference type="InterPro" id="IPR044846">
    <property type="entry name" value="GH10"/>
</dbReference>
<dbReference type="EMBL" id="RAQO01000004">
    <property type="protein sequence ID" value="RKF20316.1"/>
    <property type="molecule type" value="Genomic_DNA"/>
</dbReference>
<keyword evidence="8 9" id="KW-0624">Polysaccharide degradation</keyword>
<dbReference type="GO" id="GO:0031176">
    <property type="term" value="F:endo-1,4-beta-xylanase activity"/>
    <property type="evidence" value="ECO:0007669"/>
    <property type="project" value="UniProtKB-EC"/>
</dbReference>
<dbReference type="PANTHER" id="PTHR31490">
    <property type="entry name" value="GLYCOSYL HYDROLASE"/>
    <property type="match status" value="1"/>
</dbReference>
<dbReference type="SUPFAM" id="SSF49344">
    <property type="entry name" value="CBD9-like"/>
    <property type="match status" value="1"/>
</dbReference>
<comment type="similarity">
    <text evidence="2 9">Belongs to the glycosyl hydrolase 10 (cellulase F) family.</text>
</comment>
<evidence type="ECO:0000256" key="6">
    <source>
        <dbReference type="ARBA" id="ARBA00023277"/>
    </source>
</evidence>
<dbReference type="EC" id="3.2.1.8" evidence="9"/>
<dbReference type="PRINTS" id="PR00134">
    <property type="entry name" value="GLHYDRLASE10"/>
</dbReference>
<dbReference type="InterPro" id="IPR001000">
    <property type="entry name" value="GH10_dom"/>
</dbReference>
<dbReference type="Gene3D" id="3.20.20.80">
    <property type="entry name" value="Glycosidases"/>
    <property type="match status" value="1"/>
</dbReference>
<comment type="catalytic activity">
    <reaction evidence="1 9">
        <text>Endohydrolysis of (1-&gt;4)-beta-D-xylosidic linkages in xylans.</text>
        <dbReference type="EC" id="3.2.1.8"/>
    </reaction>
</comment>
<dbReference type="Pfam" id="PF00331">
    <property type="entry name" value="Glyco_hydro_10"/>
    <property type="match status" value="1"/>
</dbReference>
<feature type="domain" description="GH10" evidence="10">
    <location>
        <begin position="22"/>
        <end position="338"/>
    </location>
</feature>
<dbReference type="AlphaFoldDB" id="A0A420EIC2"/>
<sequence>MVIYRKLIGVFFAIGFSGSISAQELPHLRQYEADTRVLLGAALESKHLEDAQFASSLQQHFGQLSFENELKWESVHPEPDRFDFSGPDKIVEFAQANQMELRGHTLVWHIQNPEWLLDAQWTRDSLLLALEQHIHSVVGRYKGKIKYWDVVNEAFDDQGGYRDTIWYQVIGPDYISKAFQYAHAADPEALLFYNDYSTEGMSPKANAVYRLVNELLDQGVPIHGVGTQAHFDGRYPLSRGPMAKNIERFRELGLTFHFTEVDVRIADSAGVSALDKQAEIYQELIEFALHYDNIDVMTMWGVSDKYSWIPSWFKGQGRALILDENFQSKPAFDAIAEQLDSFVNGQFSFRETQTDANAPRYFHPFVANRLSSEMQLDGKLEKWGNARFYPFAYNQLGGVKQVPGLDDDLSGRWAISYFGNRIYGRVERRDDLDFSRARSDMHENDQIEVFVQLKQQFYQLRALLEQDFAKHAFPGRAHGQWFDDNRVFEFEIVVQDLEELAGENIGFSIALSDLDQAGGSRHLQLYPVPGKNMGWQGEGFAELYFPAQNRELSSTINARPMTFIASELTQSPSIDKHKRSLWREANLYPLGFNLSHRYDQSLNAVDLRARWQLAHKDNRLFLSVLQEKLDPSLYLKDSTIVLAWSDGNQVQSRELAFSDQVLEIELGHGRWLKGQWSDDASRLEAQLVLADNETLPSQIPWNIELRHKNWRLSPVTGEAQSLITDNLSLLSLM</sequence>
<dbReference type="RefSeq" id="WP_120354320.1">
    <property type="nucleotide sequence ID" value="NZ_RAQO01000004.1"/>
</dbReference>
<dbReference type="Gene3D" id="2.60.40.1190">
    <property type="match status" value="1"/>
</dbReference>
<dbReference type="Proteomes" id="UP000286482">
    <property type="component" value="Unassembled WGS sequence"/>
</dbReference>
<evidence type="ECO:0000259" key="10">
    <source>
        <dbReference type="PROSITE" id="PS51760"/>
    </source>
</evidence>
<gene>
    <name evidence="11" type="ORF">DBZ36_07700</name>
</gene>
<keyword evidence="6 9" id="KW-0119">Carbohydrate metabolism</keyword>
<dbReference type="SMART" id="SM00633">
    <property type="entry name" value="Glyco_10"/>
    <property type="match status" value="1"/>
</dbReference>
<keyword evidence="3" id="KW-0858">Xylan degradation</keyword>
<dbReference type="PROSITE" id="PS51760">
    <property type="entry name" value="GH10_2"/>
    <property type="match status" value="1"/>
</dbReference>
<accession>A0A420EIC2</accession>
<keyword evidence="5 9" id="KW-0378">Hydrolase</keyword>
<dbReference type="GO" id="GO:0045493">
    <property type="term" value="P:xylan catabolic process"/>
    <property type="evidence" value="ECO:0007669"/>
    <property type="project" value="UniProtKB-KW"/>
</dbReference>
<keyword evidence="7 9" id="KW-0326">Glycosidase</keyword>
<keyword evidence="12" id="KW-1185">Reference proteome</keyword>
<dbReference type="InterPro" id="IPR017853">
    <property type="entry name" value="GH"/>
</dbReference>
<name>A0A420EIC2_9ALTE</name>
<evidence type="ECO:0000256" key="8">
    <source>
        <dbReference type="ARBA" id="ARBA00023326"/>
    </source>
</evidence>
<evidence type="ECO:0000313" key="11">
    <source>
        <dbReference type="EMBL" id="RKF20316.1"/>
    </source>
</evidence>
<evidence type="ECO:0000256" key="9">
    <source>
        <dbReference type="RuleBase" id="RU361174"/>
    </source>
</evidence>
<evidence type="ECO:0000256" key="2">
    <source>
        <dbReference type="ARBA" id="ARBA00007495"/>
    </source>
</evidence>
<organism evidence="11 12">
    <name type="scientific">Alginatibacterium sediminis</name>
    <dbReference type="NCBI Taxonomy" id="2164068"/>
    <lineage>
        <taxon>Bacteria</taxon>
        <taxon>Pseudomonadati</taxon>
        <taxon>Pseudomonadota</taxon>
        <taxon>Gammaproteobacteria</taxon>
        <taxon>Alteromonadales</taxon>
        <taxon>Alteromonadaceae</taxon>
        <taxon>Alginatibacterium</taxon>
    </lineage>
</organism>
<dbReference type="SUPFAM" id="SSF51445">
    <property type="entry name" value="(Trans)glycosidases"/>
    <property type="match status" value="1"/>
</dbReference>
<dbReference type="OrthoDB" id="9815836at2"/>
<keyword evidence="4" id="KW-0732">Signal</keyword>
<dbReference type="PANTHER" id="PTHR31490:SF88">
    <property type="entry name" value="BETA-XYLANASE"/>
    <property type="match status" value="1"/>
</dbReference>
<comment type="caution">
    <text evidence="11">The sequence shown here is derived from an EMBL/GenBank/DDBJ whole genome shotgun (WGS) entry which is preliminary data.</text>
</comment>
<proteinExistence type="inferred from homology"/>
<evidence type="ECO:0000256" key="1">
    <source>
        <dbReference type="ARBA" id="ARBA00000681"/>
    </source>
</evidence>
<reference evidence="11 12" key="1">
    <citation type="submission" date="2018-09" db="EMBL/GenBank/DDBJ databases">
        <authorList>
            <person name="Wang Z."/>
        </authorList>
    </citation>
    <scope>NUCLEOTIDE SEQUENCE [LARGE SCALE GENOMIC DNA]</scope>
    <source>
        <strain evidence="11 12">ALS 81</strain>
    </source>
</reference>
<evidence type="ECO:0000256" key="7">
    <source>
        <dbReference type="ARBA" id="ARBA00023295"/>
    </source>
</evidence>
<evidence type="ECO:0000313" key="12">
    <source>
        <dbReference type="Proteomes" id="UP000286482"/>
    </source>
</evidence>
<protein>
    <recommendedName>
        <fullName evidence="9">Beta-xylanase</fullName>
        <ecNumber evidence="9">3.2.1.8</ecNumber>
    </recommendedName>
</protein>
<evidence type="ECO:0000256" key="4">
    <source>
        <dbReference type="ARBA" id="ARBA00022729"/>
    </source>
</evidence>
<evidence type="ECO:0000256" key="5">
    <source>
        <dbReference type="ARBA" id="ARBA00022801"/>
    </source>
</evidence>
<evidence type="ECO:0000256" key="3">
    <source>
        <dbReference type="ARBA" id="ARBA00022651"/>
    </source>
</evidence>